<dbReference type="RefSeq" id="WP_015335593.1">
    <property type="nucleotide sequence ID" value="NC_020055.1"/>
</dbReference>
<gene>
    <name evidence="12" type="ORF">DESAM_20701</name>
</gene>
<evidence type="ECO:0000256" key="6">
    <source>
        <dbReference type="ARBA" id="ARBA00022989"/>
    </source>
</evidence>
<dbReference type="InterPro" id="IPR025713">
    <property type="entry name" value="MotB-like_N_dom"/>
</dbReference>
<dbReference type="InterPro" id="IPR006665">
    <property type="entry name" value="OmpA-like"/>
</dbReference>
<reference evidence="12 13" key="1">
    <citation type="submission" date="2012-10" db="EMBL/GenBank/DDBJ databases">
        <authorList>
            <person name="Genoscope - CEA"/>
        </authorList>
    </citation>
    <scope>NUCLEOTIDE SEQUENCE [LARGE SCALE GENOMIC DNA]</scope>
    <source>
        <strain evidence="13">AM13 / DSM 14728</strain>
    </source>
</reference>
<protein>
    <submittedName>
        <fullName evidence="12">OmpA/MotB domain protein</fullName>
    </submittedName>
</protein>
<dbReference type="PROSITE" id="PS51123">
    <property type="entry name" value="OMPA_2"/>
    <property type="match status" value="1"/>
</dbReference>
<dbReference type="STRING" id="1121451.DESAM_20701"/>
<dbReference type="Pfam" id="PF00691">
    <property type="entry name" value="OmpA"/>
    <property type="match status" value="1"/>
</dbReference>
<dbReference type="OrthoDB" id="5512550at2"/>
<dbReference type="InterPro" id="IPR036737">
    <property type="entry name" value="OmpA-like_sf"/>
</dbReference>
<dbReference type="PRINTS" id="PR01021">
    <property type="entry name" value="OMPADOMAIN"/>
</dbReference>
<dbReference type="KEGG" id="dhy:DESAM_20701"/>
<dbReference type="InterPro" id="IPR006664">
    <property type="entry name" value="OMP_bac"/>
</dbReference>
<evidence type="ECO:0000256" key="10">
    <source>
        <dbReference type="SAM" id="Phobius"/>
    </source>
</evidence>
<dbReference type="InterPro" id="IPR050330">
    <property type="entry name" value="Bact_OuterMem_StrucFunc"/>
</dbReference>
<dbReference type="eggNOG" id="COG1360">
    <property type="taxonomic scope" value="Bacteria"/>
</dbReference>
<keyword evidence="4" id="KW-1003">Cell membrane</keyword>
<evidence type="ECO:0000256" key="7">
    <source>
        <dbReference type="ARBA" id="ARBA00023136"/>
    </source>
</evidence>
<dbReference type="AlphaFoldDB" id="L0R8A3"/>
<name>L0R8A3_9BACT</name>
<dbReference type="PANTHER" id="PTHR30329">
    <property type="entry name" value="STATOR ELEMENT OF FLAGELLAR MOTOR COMPLEX"/>
    <property type="match status" value="1"/>
</dbReference>
<evidence type="ECO:0000313" key="13">
    <source>
        <dbReference type="Proteomes" id="UP000010808"/>
    </source>
</evidence>
<evidence type="ECO:0000256" key="2">
    <source>
        <dbReference type="ARBA" id="ARBA00004442"/>
    </source>
</evidence>
<dbReference type="PATRIC" id="fig|1121451.3.peg.959"/>
<evidence type="ECO:0000256" key="4">
    <source>
        <dbReference type="ARBA" id="ARBA00022475"/>
    </source>
</evidence>
<evidence type="ECO:0000256" key="1">
    <source>
        <dbReference type="ARBA" id="ARBA00004162"/>
    </source>
</evidence>
<evidence type="ECO:0000256" key="3">
    <source>
        <dbReference type="ARBA" id="ARBA00008914"/>
    </source>
</evidence>
<dbReference type="CDD" id="cd07185">
    <property type="entry name" value="OmpA_C-like"/>
    <property type="match status" value="1"/>
</dbReference>
<keyword evidence="8" id="KW-0998">Cell outer membrane</keyword>
<dbReference type="Proteomes" id="UP000010808">
    <property type="component" value="Chromosome"/>
</dbReference>
<dbReference type="SUPFAM" id="SSF103088">
    <property type="entry name" value="OmpA-like"/>
    <property type="match status" value="1"/>
</dbReference>
<evidence type="ECO:0000259" key="11">
    <source>
        <dbReference type="PROSITE" id="PS51123"/>
    </source>
</evidence>
<dbReference type="GO" id="GO:0005886">
    <property type="term" value="C:plasma membrane"/>
    <property type="evidence" value="ECO:0007669"/>
    <property type="project" value="UniProtKB-SubCell"/>
</dbReference>
<keyword evidence="7 9" id="KW-0472">Membrane</keyword>
<dbReference type="Pfam" id="PF13677">
    <property type="entry name" value="MotB_plug"/>
    <property type="match status" value="1"/>
</dbReference>
<evidence type="ECO:0000256" key="8">
    <source>
        <dbReference type="ARBA" id="ARBA00023237"/>
    </source>
</evidence>
<evidence type="ECO:0000256" key="9">
    <source>
        <dbReference type="PROSITE-ProRule" id="PRU00473"/>
    </source>
</evidence>
<dbReference type="EMBL" id="FO203522">
    <property type="protein sequence ID" value="CCO22988.1"/>
    <property type="molecule type" value="Genomic_DNA"/>
</dbReference>
<keyword evidence="6 10" id="KW-1133">Transmembrane helix</keyword>
<feature type="domain" description="OmpA-like" evidence="11">
    <location>
        <begin position="108"/>
        <end position="234"/>
    </location>
</feature>
<dbReference type="PANTHER" id="PTHR30329:SF21">
    <property type="entry name" value="LIPOPROTEIN YIAD-RELATED"/>
    <property type="match status" value="1"/>
</dbReference>
<accession>L0R8A3</accession>
<comment type="similarity">
    <text evidence="3">Belongs to the MotB family.</text>
</comment>
<keyword evidence="13" id="KW-1185">Reference proteome</keyword>
<evidence type="ECO:0000313" key="12">
    <source>
        <dbReference type="EMBL" id="CCO22988.1"/>
    </source>
</evidence>
<dbReference type="HOGENOM" id="CLU_016890_0_1_7"/>
<dbReference type="GO" id="GO:0009279">
    <property type="term" value="C:cell outer membrane"/>
    <property type="evidence" value="ECO:0007669"/>
    <property type="project" value="UniProtKB-SubCell"/>
</dbReference>
<organism evidence="12 13">
    <name type="scientific">Maridesulfovibrio hydrothermalis AM13 = DSM 14728</name>
    <dbReference type="NCBI Taxonomy" id="1121451"/>
    <lineage>
        <taxon>Bacteria</taxon>
        <taxon>Pseudomonadati</taxon>
        <taxon>Thermodesulfobacteriota</taxon>
        <taxon>Desulfovibrionia</taxon>
        <taxon>Desulfovibrionales</taxon>
        <taxon>Desulfovibrionaceae</taxon>
        <taxon>Maridesulfovibrio</taxon>
    </lineage>
</organism>
<dbReference type="Gene3D" id="3.30.1330.60">
    <property type="entry name" value="OmpA-like domain"/>
    <property type="match status" value="1"/>
</dbReference>
<comment type="subcellular location">
    <subcellularLocation>
        <location evidence="1">Cell membrane</location>
        <topology evidence="1">Single-pass membrane protein</topology>
    </subcellularLocation>
    <subcellularLocation>
        <location evidence="2">Cell outer membrane</location>
    </subcellularLocation>
</comment>
<sequence>MGDSFKLKKRARGGGEGNWALTLADMMTLLLCFFVLLLTIADVDQNKYKSVSESMAEAMGVEVQGAGEGSFVTRVPINTDQRNIFEMQIEISRLVGRETDALKIKMRPDSVEVILKGAFFFNSGKADLTKQAEKVLSKIVPTLAKSPYDIVVEGHSDNIPIRSKQFPSNWELSSARASAVARYLIKSGFSKNRIKVMGMADTAPMYPNVDKAGRSIPENQKKNRRVTLLVFPAGKNAEK</sequence>
<evidence type="ECO:0000256" key="5">
    <source>
        <dbReference type="ARBA" id="ARBA00022692"/>
    </source>
</evidence>
<proteinExistence type="inferred from homology"/>
<keyword evidence="5 10" id="KW-0812">Transmembrane</keyword>
<feature type="transmembrane region" description="Helical" evidence="10">
    <location>
        <begin position="20"/>
        <end position="41"/>
    </location>
</feature>